<feature type="region of interest" description="Disordered" evidence="1">
    <location>
        <begin position="141"/>
        <end position="167"/>
    </location>
</feature>
<comment type="caution">
    <text evidence="3">The sequence shown here is derived from an EMBL/GenBank/DDBJ whole genome shotgun (WGS) entry which is preliminary data.</text>
</comment>
<evidence type="ECO:0000256" key="2">
    <source>
        <dbReference type="SAM" id="SignalP"/>
    </source>
</evidence>
<dbReference type="OMA" id="THANINH"/>
<dbReference type="EMBL" id="LNIX01000002">
    <property type="protein sequence ID" value="OXA59702.1"/>
    <property type="molecule type" value="Genomic_DNA"/>
</dbReference>
<evidence type="ECO:0000313" key="3">
    <source>
        <dbReference type="EMBL" id="OXA59702.1"/>
    </source>
</evidence>
<keyword evidence="4" id="KW-1185">Reference proteome</keyword>
<feature type="chain" id="PRO_5013076123" evidence="2">
    <location>
        <begin position="25"/>
        <end position="337"/>
    </location>
</feature>
<feature type="signal peptide" evidence="2">
    <location>
        <begin position="1"/>
        <end position="24"/>
    </location>
</feature>
<evidence type="ECO:0000313" key="4">
    <source>
        <dbReference type="Proteomes" id="UP000198287"/>
    </source>
</evidence>
<dbReference type="Proteomes" id="UP000198287">
    <property type="component" value="Unassembled WGS sequence"/>
</dbReference>
<evidence type="ECO:0000256" key="1">
    <source>
        <dbReference type="SAM" id="MobiDB-lite"/>
    </source>
</evidence>
<accession>A0A226EQ00</accession>
<proteinExistence type="predicted"/>
<gene>
    <name evidence="3" type="ORF">Fcan01_05589</name>
</gene>
<protein>
    <submittedName>
        <fullName evidence="3">Uncharacterized protein</fullName>
    </submittedName>
</protein>
<dbReference type="OrthoDB" id="10678649at2759"/>
<dbReference type="AlphaFoldDB" id="A0A226EQ00"/>
<organism evidence="3 4">
    <name type="scientific">Folsomia candida</name>
    <name type="common">Springtail</name>
    <dbReference type="NCBI Taxonomy" id="158441"/>
    <lineage>
        <taxon>Eukaryota</taxon>
        <taxon>Metazoa</taxon>
        <taxon>Ecdysozoa</taxon>
        <taxon>Arthropoda</taxon>
        <taxon>Hexapoda</taxon>
        <taxon>Collembola</taxon>
        <taxon>Entomobryomorpha</taxon>
        <taxon>Isotomoidea</taxon>
        <taxon>Isotomidae</taxon>
        <taxon>Proisotominae</taxon>
        <taxon>Folsomia</taxon>
    </lineage>
</organism>
<keyword evidence="2" id="KW-0732">Signal</keyword>
<sequence>MLLRLSILLTLTIVLLIKVDDCDSIYAYAIKGIVKDVRLRPTKFIGGWFFKKAFILKKLKLKWKLKKKLILKKLLKKLLLIGGGVAIGKLKGGVKIIAPKIILPFPPPRFAHGWGPLAFWTHANINHFRRRRRRAVLFPDDKQPSDQYHSHPTSHHSSSSHSSSFHPTTGEDYFQRYQISSLGLSSTDLEQLRALPDSLKNEYGHEMEVLEASASEPKEEEIQDYLSVASEFDNRGCIPKSICEIMSRGNQTTNLFENQILEYYSDDSLLERRGVNSPTHIYDYAANLGKTSRGDVRLCAQHFSTCADPPQALNEFMNEVFTPEMCDFSANHKLSLS</sequence>
<name>A0A226EQ00_FOLCA</name>
<reference evidence="3 4" key="1">
    <citation type="submission" date="2015-12" db="EMBL/GenBank/DDBJ databases">
        <title>The genome of Folsomia candida.</title>
        <authorList>
            <person name="Faddeeva A."/>
            <person name="Derks M.F."/>
            <person name="Anvar Y."/>
            <person name="Smit S."/>
            <person name="Van Straalen N."/>
            <person name="Roelofs D."/>
        </authorList>
    </citation>
    <scope>NUCLEOTIDE SEQUENCE [LARGE SCALE GENOMIC DNA]</scope>
    <source>
        <strain evidence="3 4">VU population</strain>
        <tissue evidence="3">Whole body</tissue>
    </source>
</reference>
<feature type="compositionally biased region" description="Low complexity" evidence="1">
    <location>
        <begin position="155"/>
        <end position="167"/>
    </location>
</feature>